<dbReference type="Pfam" id="PF03693">
    <property type="entry name" value="ParD_antitoxin"/>
    <property type="match status" value="1"/>
</dbReference>
<dbReference type="Gene3D" id="6.10.10.120">
    <property type="entry name" value="Antitoxin ParD1-like"/>
    <property type="match status" value="1"/>
</dbReference>
<keyword evidence="4" id="KW-1185">Reference proteome</keyword>
<dbReference type="NCBIfam" id="TIGR02606">
    <property type="entry name" value="antidote_CC2985"/>
    <property type="match status" value="1"/>
</dbReference>
<reference evidence="3 4" key="1">
    <citation type="submission" date="2023-08" db="EMBL/GenBank/DDBJ databases">
        <title>Implementing the SeqCode for naming new Mesorhizobium species isolated from Vachellia karroo root nodules.</title>
        <authorList>
            <person name="Van Lill M."/>
        </authorList>
    </citation>
    <scope>NUCLEOTIDE SEQUENCE [LARGE SCALE GENOMIC DNA]</scope>
    <source>
        <strain evidence="3 4">VK23A</strain>
    </source>
</reference>
<gene>
    <name evidence="3" type="ORF">RFM27_27750</name>
</gene>
<accession>A0ABU4XPF6</accession>
<dbReference type="SUPFAM" id="SSF47598">
    <property type="entry name" value="Ribbon-helix-helix"/>
    <property type="match status" value="1"/>
</dbReference>
<comment type="similarity">
    <text evidence="1">Belongs to the ParD antitoxin family.</text>
</comment>
<evidence type="ECO:0000256" key="2">
    <source>
        <dbReference type="ARBA" id="ARBA00022649"/>
    </source>
</evidence>
<dbReference type="InterPro" id="IPR038296">
    <property type="entry name" value="ParD_sf"/>
</dbReference>
<dbReference type="RefSeq" id="WP_320318606.1">
    <property type="nucleotide sequence ID" value="NZ_JAVIIX010000023.1"/>
</dbReference>
<proteinExistence type="inferred from homology"/>
<comment type="caution">
    <text evidence="3">The sequence shown here is derived from an EMBL/GenBank/DDBJ whole genome shotgun (WGS) entry which is preliminary data.</text>
</comment>
<dbReference type="PANTHER" id="PTHR36582">
    <property type="entry name" value="ANTITOXIN PARD"/>
    <property type="match status" value="1"/>
</dbReference>
<evidence type="ECO:0000313" key="4">
    <source>
        <dbReference type="Proteomes" id="UP001271780"/>
    </source>
</evidence>
<sequence length="97" mass="10994">MPTRNVVLTKHHEEVIDHLVKTGRYQNASEVLRDGLRLVEQREAREEARLAALKEAAGIGFRDIEEGRFREIDDGSLDEFIRGLGRQAGELVKKAGR</sequence>
<keyword evidence="2" id="KW-1277">Toxin-antitoxin system</keyword>
<evidence type="ECO:0000256" key="1">
    <source>
        <dbReference type="ARBA" id="ARBA00008580"/>
    </source>
</evidence>
<dbReference type="Proteomes" id="UP001271780">
    <property type="component" value="Unassembled WGS sequence"/>
</dbReference>
<dbReference type="EMBL" id="JAVIIZ010000024">
    <property type="protein sequence ID" value="MDX8475883.1"/>
    <property type="molecule type" value="Genomic_DNA"/>
</dbReference>
<organism evidence="3 4">
    <name type="scientific">Mesorhizobium dulcispinae</name>
    <dbReference type="NCBI Taxonomy" id="3072316"/>
    <lineage>
        <taxon>Bacteria</taxon>
        <taxon>Pseudomonadati</taxon>
        <taxon>Pseudomonadota</taxon>
        <taxon>Alphaproteobacteria</taxon>
        <taxon>Hyphomicrobiales</taxon>
        <taxon>Phyllobacteriaceae</taxon>
        <taxon>Mesorhizobium</taxon>
    </lineage>
</organism>
<dbReference type="InterPro" id="IPR010985">
    <property type="entry name" value="Ribbon_hlx_hlx"/>
</dbReference>
<dbReference type="PANTHER" id="PTHR36582:SF2">
    <property type="entry name" value="ANTITOXIN PARD"/>
    <property type="match status" value="1"/>
</dbReference>
<evidence type="ECO:0000313" key="3">
    <source>
        <dbReference type="EMBL" id="MDX8475883.1"/>
    </source>
</evidence>
<dbReference type="InterPro" id="IPR022789">
    <property type="entry name" value="ParD"/>
</dbReference>
<name>A0ABU4XPF6_9HYPH</name>
<protein>
    <submittedName>
        <fullName evidence="3">Type II toxin-antitoxin system ParD family antitoxin</fullName>
    </submittedName>
</protein>